<evidence type="ECO:0000259" key="7">
    <source>
        <dbReference type="Pfam" id="PF04042"/>
    </source>
</evidence>
<protein>
    <recommendedName>
        <fullName evidence="6">DNA polymerase II subunit 2</fullName>
    </recommendedName>
</protein>
<evidence type="ECO:0000313" key="8">
    <source>
        <dbReference type="EMBL" id="GFE54775.1"/>
    </source>
</evidence>
<dbReference type="AlphaFoldDB" id="A0A9W5TB82"/>
<dbReference type="PANTHER" id="PTHR12708:SF0">
    <property type="entry name" value="DNA POLYMERASE EPSILON SUBUNIT 2"/>
    <property type="match status" value="1"/>
</dbReference>
<dbReference type="GO" id="GO:0008622">
    <property type="term" value="C:epsilon DNA polymerase complex"/>
    <property type="evidence" value="ECO:0007669"/>
    <property type="project" value="InterPro"/>
</dbReference>
<dbReference type="OrthoDB" id="10254730at2759"/>
<feature type="domain" description="DNA polymerase alpha/delta/epsilon subunit B" evidence="7">
    <location>
        <begin position="295"/>
        <end position="516"/>
    </location>
</feature>
<gene>
    <name evidence="8" type="ORF">BaOVIS_021790</name>
</gene>
<evidence type="ECO:0000256" key="3">
    <source>
        <dbReference type="ARBA" id="ARBA00022705"/>
    </source>
</evidence>
<keyword evidence="4" id="KW-0238">DNA-binding</keyword>
<comment type="subcellular location">
    <subcellularLocation>
        <location evidence="1">Nucleus</location>
    </subcellularLocation>
</comment>
<keyword evidence="3" id="KW-0235">DNA replication</keyword>
<dbReference type="InterPro" id="IPR007185">
    <property type="entry name" value="DNA_pol_a/d/e_bsu"/>
</dbReference>
<evidence type="ECO:0000256" key="4">
    <source>
        <dbReference type="ARBA" id="ARBA00023125"/>
    </source>
</evidence>
<proteinExistence type="inferred from homology"/>
<comment type="caution">
    <text evidence="8">The sequence shown here is derived from an EMBL/GenBank/DDBJ whole genome shotgun (WGS) entry which is preliminary data.</text>
</comment>
<name>A0A9W5TB82_BABOV</name>
<evidence type="ECO:0000256" key="1">
    <source>
        <dbReference type="ARBA" id="ARBA00004123"/>
    </source>
</evidence>
<dbReference type="Proteomes" id="UP001057455">
    <property type="component" value="Unassembled WGS sequence"/>
</dbReference>
<dbReference type="EMBL" id="BLIY01000017">
    <property type="protein sequence ID" value="GFE54775.1"/>
    <property type="molecule type" value="Genomic_DNA"/>
</dbReference>
<evidence type="ECO:0000256" key="2">
    <source>
        <dbReference type="ARBA" id="ARBA00009560"/>
    </source>
</evidence>
<dbReference type="GO" id="GO:0003677">
    <property type="term" value="F:DNA binding"/>
    <property type="evidence" value="ECO:0007669"/>
    <property type="project" value="UniProtKB-KW"/>
</dbReference>
<dbReference type="Pfam" id="PF04042">
    <property type="entry name" value="DNA_pol_E_B"/>
    <property type="match status" value="1"/>
</dbReference>
<organism evidence="8 9">
    <name type="scientific">Babesia ovis</name>
    <dbReference type="NCBI Taxonomy" id="5869"/>
    <lineage>
        <taxon>Eukaryota</taxon>
        <taxon>Sar</taxon>
        <taxon>Alveolata</taxon>
        <taxon>Apicomplexa</taxon>
        <taxon>Aconoidasida</taxon>
        <taxon>Piroplasmida</taxon>
        <taxon>Babesiidae</taxon>
        <taxon>Babesia</taxon>
    </lineage>
</organism>
<keyword evidence="5" id="KW-0539">Nucleus</keyword>
<dbReference type="PANTHER" id="PTHR12708">
    <property type="entry name" value="DNA POLYMERASE EPSILON SUBUNIT B"/>
    <property type="match status" value="1"/>
</dbReference>
<sequence length="552" mass="62057">MSTLFDADISDSSDWDPNPVEEVVVDNRDGVYRLSSSLRRCGVSKLPPQDSLRQLLDAITSNPLRSVVLDTGLEVDIFLWNFVVLELSKATDTAQILQKIESWPYYLQKVKIESPLEDTGDVFVYNALKDIPTLHFCRNKRKFTRDFTPSDTSAVIEIRHELALEKCRRSSTNIATVDAVSRASKKEQLIIGIIGLDKKGDMSLKGTLTQLRLVFTDDTIINTGIYCTNNTVIVRGIMEPYKEAIRCIEIKHPPPLVDIEMPECFGGRMTKDDLLYIERRMSHKIEHGASERWLILSDLHLDCEETLNSFAQLLDTCLEMYQDEGFPTGFIVMGNFMSTEFNITTGTQHSYAEGFERLYILLMKPKYRILLMSSYFIVIPGPGDAIPCSSLIPMSPLLSHFTSNFINRMNNLLGSNSKFILSTNPCRIRHLTRRLIFCRNDILSKLLGTALLTSGTLLNTTPPAELVRMLVNTLFGQGHLCPNKAGTSTILKHDAALLLYPPPDLICIADRSAPSFMEKMDSTLVCNVDAFSKSQSFVSYDAISGNCQRFSL</sequence>
<evidence type="ECO:0000256" key="6">
    <source>
        <dbReference type="ARBA" id="ARBA00032930"/>
    </source>
</evidence>
<dbReference type="InterPro" id="IPR016266">
    <property type="entry name" value="POLE2"/>
</dbReference>
<reference evidence="8" key="1">
    <citation type="submission" date="2019-12" db="EMBL/GenBank/DDBJ databases">
        <title>Genome sequence of Babesia ovis.</title>
        <authorList>
            <person name="Yamagishi J."/>
            <person name="Sevinc F."/>
            <person name="Xuan X."/>
        </authorList>
    </citation>
    <scope>NUCLEOTIDE SEQUENCE</scope>
    <source>
        <strain evidence="8">Selcuk</strain>
    </source>
</reference>
<dbReference type="GO" id="GO:0006261">
    <property type="term" value="P:DNA-templated DNA replication"/>
    <property type="evidence" value="ECO:0007669"/>
    <property type="project" value="InterPro"/>
</dbReference>
<evidence type="ECO:0000256" key="5">
    <source>
        <dbReference type="ARBA" id="ARBA00023242"/>
    </source>
</evidence>
<accession>A0A9W5TB82</accession>
<keyword evidence="9" id="KW-1185">Reference proteome</keyword>
<comment type="similarity">
    <text evidence="2">Belongs to the DNA polymerase epsilon subunit B family.</text>
</comment>
<evidence type="ECO:0000313" key="9">
    <source>
        <dbReference type="Proteomes" id="UP001057455"/>
    </source>
</evidence>
<dbReference type="GO" id="GO:0042276">
    <property type="term" value="P:error-prone translesion synthesis"/>
    <property type="evidence" value="ECO:0007669"/>
    <property type="project" value="TreeGrafter"/>
</dbReference>